<reference evidence="3 4" key="1">
    <citation type="submission" date="2020-07" db="EMBL/GenBank/DDBJ databases">
        <title>Roseicoccus Jingziensis gen. nov., sp. nov., isolated from coastal seawater.</title>
        <authorList>
            <person name="Feng X."/>
        </authorList>
    </citation>
    <scope>NUCLEOTIDE SEQUENCE [LARGE SCALE GENOMIC DNA]</scope>
    <source>
        <strain evidence="3 4">N1E253</strain>
    </source>
</reference>
<keyword evidence="3" id="KW-0540">Nuclease</keyword>
<dbReference type="SUPFAM" id="SSF56219">
    <property type="entry name" value="DNase I-like"/>
    <property type="match status" value="1"/>
</dbReference>
<keyword evidence="1" id="KW-0732">Signal</keyword>
<accession>A0A851GFI6</accession>
<keyword evidence="3" id="KW-0255">Endonuclease</keyword>
<dbReference type="InterPro" id="IPR051916">
    <property type="entry name" value="GPI-anchor_lipid_remodeler"/>
</dbReference>
<dbReference type="InterPro" id="IPR036691">
    <property type="entry name" value="Endo/exonu/phosph_ase_sf"/>
</dbReference>
<dbReference type="GO" id="GO:0016020">
    <property type="term" value="C:membrane"/>
    <property type="evidence" value="ECO:0007669"/>
    <property type="project" value="GOC"/>
</dbReference>
<dbReference type="GO" id="GO:0004527">
    <property type="term" value="F:exonuclease activity"/>
    <property type="evidence" value="ECO:0007669"/>
    <property type="project" value="UniProtKB-KW"/>
</dbReference>
<evidence type="ECO:0000256" key="1">
    <source>
        <dbReference type="SAM" id="SignalP"/>
    </source>
</evidence>
<evidence type="ECO:0000259" key="2">
    <source>
        <dbReference type="Pfam" id="PF03372"/>
    </source>
</evidence>
<evidence type="ECO:0000313" key="3">
    <source>
        <dbReference type="EMBL" id="NWK55969.1"/>
    </source>
</evidence>
<dbReference type="Proteomes" id="UP000557872">
    <property type="component" value="Unassembled WGS sequence"/>
</dbReference>
<dbReference type="AlphaFoldDB" id="A0A851GFI6"/>
<keyword evidence="3" id="KW-0378">Hydrolase</keyword>
<protein>
    <submittedName>
        <fullName evidence="3">Endonuclease/exonuclease/phosphatase family protein</fullName>
    </submittedName>
</protein>
<dbReference type="Gene3D" id="3.60.10.10">
    <property type="entry name" value="Endonuclease/exonuclease/phosphatase"/>
    <property type="match status" value="1"/>
</dbReference>
<feature type="domain" description="Endonuclease/exonuclease/phosphatase" evidence="2">
    <location>
        <begin position="59"/>
        <end position="296"/>
    </location>
</feature>
<proteinExistence type="predicted"/>
<dbReference type="PANTHER" id="PTHR14859">
    <property type="entry name" value="CALCOFLUOR WHITE HYPERSENSITIVE PROTEIN PRECURSOR"/>
    <property type="match status" value="1"/>
</dbReference>
<comment type="caution">
    <text evidence="3">The sequence shown here is derived from an EMBL/GenBank/DDBJ whole genome shotgun (WGS) entry which is preliminary data.</text>
</comment>
<dbReference type="GO" id="GO:0006506">
    <property type="term" value="P:GPI anchor biosynthetic process"/>
    <property type="evidence" value="ECO:0007669"/>
    <property type="project" value="TreeGrafter"/>
</dbReference>
<evidence type="ECO:0000313" key="4">
    <source>
        <dbReference type="Proteomes" id="UP000557872"/>
    </source>
</evidence>
<sequence length="306" mass="34165">MMNPAFHSCLKILCASLTLILTINLRAAEPDPHPETLRVMSYNTWYVFAKGKAIEAGGKWIHSQTPDVVALQELTNIKPEKLEQLAASWGHNHSSLLKTSGFSVGLTSRWPIKVIEKGQKGMHHGFLHAKTHGVHYFVVHLSPFKWEVRQREANILTKKITPLLKQGERIIVLGDFNAYSPEDQPWLEPADNTQTLEKKKQDDAQHAHMQNLKDGAFDYAVLNTFLSSGLTDTAKGHLPEKAESRLSFPTGILTDKQSAVTSGERIDFILASGNLYSKVQSCRIITDGVVNQISDHYPVITDFSTD</sequence>
<dbReference type="RefSeq" id="WP_178932515.1">
    <property type="nucleotide sequence ID" value="NZ_JACBAZ010000003.1"/>
</dbReference>
<dbReference type="GO" id="GO:0004519">
    <property type="term" value="F:endonuclease activity"/>
    <property type="evidence" value="ECO:0007669"/>
    <property type="project" value="UniProtKB-KW"/>
</dbReference>
<dbReference type="InterPro" id="IPR005135">
    <property type="entry name" value="Endo/exonuclease/phosphatase"/>
</dbReference>
<name>A0A851GFI6_9BACT</name>
<feature type="chain" id="PRO_5032308504" evidence="1">
    <location>
        <begin position="28"/>
        <end position="306"/>
    </location>
</feature>
<dbReference type="PANTHER" id="PTHR14859:SF1">
    <property type="entry name" value="PGAP2-INTERACTING PROTEIN"/>
    <property type="match status" value="1"/>
</dbReference>
<gene>
    <name evidence="3" type="ORF">HW115_10120</name>
</gene>
<dbReference type="EMBL" id="JACBAZ010000003">
    <property type="protein sequence ID" value="NWK55969.1"/>
    <property type="molecule type" value="Genomic_DNA"/>
</dbReference>
<keyword evidence="3" id="KW-0269">Exonuclease</keyword>
<dbReference type="Pfam" id="PF03372">
    <property type="entry name" value="Exo_endo_phos"/>
    <property type="match status" value="1"/>
</dbReference>
<feature type="signal peptide" evidence="1">
    <location>
        <begin position="1"/>
        <end position="27"/>
    </location>
</feature>
<keyword evidence="4" id="KW-1185">Reference proteome</keyword>
<organism evidence="3 4">
    <name type="scientific">Oceaniferula marina</name>
    <dbReference type="NCBI Taxonomy" id="2748318"/>
    <lineage>
        <taxon>Bacteria</taxon>
        <taxon>Pseudomonadati</taxon>
        <taxon>Verrucomicrobiota</taxon>
        <taxon>Verrucomicrobiia</taxon>
        <taxon>Verrucomicrobiales</taxon>
        <taxon>Verrucomicrobiaceae</taxon>
        <taxon>Oceaniferula</taxon>
    </lineage>
</organism>